<comment type="caution">
    <text evidence="2">The sequence shown here is derived from an EMBL/GenBank/DDBJ whole genome shotgun (WGS) entry which is preliminary data.</text>
</comment>
<accession>A0AAV5I4N1</accession>
<gene>
    <name evidence="2" type="ORF">SLEP1_g7978</name>
</gene>
<evidence type="ECO:0000313" key="3">
    <source>
        <dbReference type="Proteomes" id="UP001054252"/>
    </source>
</evidence>
<feature type="region of interest" description="Disordered" evidence="1">
    <location>
        <begin position="51"/>
        <end position="81"/>
    </location>
</feature>
<dbReference type="EMBL" id="BPVZ01000008">
    <property type="protein sequence ID" value="GKU94481.1"/>
    <property type="molecule type" value="Genomic_DNA"/>
</dbReference>
<protein>
    <submittedName>
        <fullName evidence="2">Uncharacterized protein</fullName>
    </submittedName>
</protein>
<name>A0AAV5I4N1_9ROSI</name>
<proteinExistence type="predicted"/>
<dbReference type="PANTHER" id="PTHR35291">
    <property type="entry name" value="PROTEIN SHROOM-LIKE"/>
    <property type="match status" value="1"/>
</dbReference>
<reference evidence="2 3" key="1">
    <citation type="journal article" date="2021" name="Commun. Biol.">
        <title>The genome of Shorea leprosula (Dipterocarpaceae) highlights the ecological relevance of drought in aseasonal tropical rainforests.</title>
        <authorList>
            <person name="Ng K.K.S."/>
            <person name="Kobayashi M.J."/>
            <person name="Fawcett J.A."/>
            <person name="Hatakeyama M."/>
            <person name="Paape T."/>
            <person name="Ng C.H."/>
            <person name="Ang C.C."/>
            <person name="Tnah L.H."/>
            <person name="Lee C.T."/>
            <person name="Nishiyama T."/>
            <person name="Sese J."/>
            <person name="O'Brien M.J."/>
            <person name="Copetti D."/>
            <person name="Mohd Noor M.I."/>
            <person name="Ong R.C."/>
            <person name="Putra M."/>
            <person name="Sireger I.Z."/>
            <person name="Indrioko S."/>
            <person name="Kosugi Y."/>
            <person name="Izuno A."/>
            <person name="Isagi Y."/>
            <person name="Lee S.L."/>
            <person name="Shimizu K.K."/>
        </authorList>
    </citation>
    <scope>NUCLEOTIDE SEQUENCE [LARGE SCALE GENOMIC DNA]</scope>
    <source>
        <strain evidence="2">214</strain>
    </source>
</reference>
<dbReference type="Proteomes" id="UP001054252">
    <property type="component" value="Unassembled WGS sequence"/>
</dbReference>
<organism evidence="2 3">
    <name type="scientific">Rubroshorea leprosula</name>
    <dbReference type="NCBI Taxonomy" id="152421"/>
    <lineage>
        <taxon>Eukaryota</taxon>
        <taxon>Viridiplantae</taxon>
        <taxon>Streptophyta</taxon>
        <taxon>Embryophyta</taxon>
        <taxon>Tracheophyta</taxon>
        <taxon>Spermatophyta</taxon>
        <taxon>Magnoliopsida</taxon>
        <taxon>eudicotyledons</taxon>
        <taxon>Gunneridae</taxon>
        <taxon>Pentapetalae</taxon>
        <taxon>rosids</taxon>
        <taxon>malvids</taxon>
        <taxon>Malvales</taxon>
        <taxon>Dipterocarpaceae</taxon>
        <taxon>Rubroshorea</taxon>
    </lineage>
</organism>
<evidence type="ECO:0000256" key="1">
    <source>
        <dbReference type="SAM" id="MobiDB-lite"/>
    </source>
</evidence>
<dbReference type="PANTHER" id="PTHR35291:SF3">
    <property type="entry name" value="PROTEIN SHROOM-LIKE"/>
    <property type="match status" value="1"/>
</dbReference>
<feature type="region of interest" description="Disordered" evidence="1">
    <location>
        <begin position="14"/>
        <end position="34"/>
    </location>
</feature>
<keyword evidence="3" id="KW-1185">Reference proteome</keyword>
<evidence type="ECO:0000313" key="2">
    <source>
        <dbReference type="EMBL" id="GKU94481.1"/>
    </source>
</evidence>
<sequence length="116" mass="13349">MAMLRALSVRNHRRYERLEQPIDDPEVSLLGGKLPRTTSVPAQFLSRKLTPALAMPSNSQAKSTKKSKSHPLFSLFDGRRHRKKTTAKPEFARYLEYVKEGGVWDRSSNMPVIYYK</sequence>
<dbReference type="AlphaFoldDB" id="A0AAV5I4N1"/>